<feature type="region of interest" description="Disordered" evidence="1">
    <location>
        <begin position="66"/>
        <end position="86"/>
    </location>
</feature>
<name>A0ABN9EM85_9NEOB</name>
<organism evidence="2 3">
    <name type="scientific">Staurois parvus</name>
    <dbReference type="NCBI Taxonomy" id="386267"/>
    <lineage>
        <taxon>Eukaryota</taxon>
        <taxon>Metazoa</taxon>
        <taxon>Chordata</taxon>
        <taxon>Craniata</taxon>
        <taxon>Vertebrata</taxon>
        <taxon>Euteleostomi</taxon>
        <taxon>Amphibia</taxon>
        <taxon>Batrachia</taxon>
        <taxon>Anura</taxon>
        <taxon>Neobatrachia</taxon>
        <taxon>Ranoidea</taxon>
        <taxon>Ranidae</taxon>
        <taxon>Staurois</taxon>
    </lineage>
</organism>
<feature type="compositionally biased region" description="Polar residues" evidence="1">
    <location>
        <begin position="143"/>
        <end position="152"/>
    </location>
</feature>
<sequence>MSTLLEALDDRSQEDLTLELGNDLSSSVLKPPGREQRWRPSKPPVTKTKLGPFLEQHELSAIMEVETPTSGRRSSAGLAESNVTQTGQSDFARATEVLCHPDRELDLSGLSITSIDRSGNESSNQSHTKLSWREMLTLELSHDPSSTDNPHSSAAPDFPAGNGTEPFRNPSAPQGTATLVNAMHGQTPDGTSDYLSTTTISTGSFLTSEKSDCSPANSDVLSELQRCDYSVIGKARDGSSSPSAATAVVQSDMRWRDFLTPVENSRHIQQIIAKYTKDLHVSLERNLSFHSPETAVDTSTFYPLDPKPDFDVSTPSYAHSNPTSSSVC</sequence>
<feature type="region of interest" description="Disordered" evidence="1">
    <location>
        <begin position="141"/>
        <end position="176"/>
    </location>
</feature>
<proteinExistence type="predicted"/>
<evidence type="ECO:0000313" key="2">
    <source>
        <dbReference type="EMBL" id="CAI9585319.1"/>
    </source>
</evidence>
<evidence type="ECO:0000313" key="3">
    <source>
        <dbReference type="Proteomes" id="UP001162483"/>
    </source>
</evidence>
<feature type="region of interest" description="Disordered" evidence="1">
    <location>
        <begin position="18"/>
        <end position="51"/>
    </location>
</feature>
<feature type="non-terminal residue" evidence="2">
    <location>
        <position position="328"/>
    </location>
</feature>
<dbReference type="EMBL" id="CATNWA010015636">
    <property type="protein sequence ID" value="CAI9585319.1"/>
    <property type="molecule type" value="Genomic_DNA"/>
</dbReference>
<comment type="caution">
    <text evidence="2">The sequence shown here is derived from an EMBL/GenBank/DDBJ whole genome shotgun (WGS) entry which is preliminary data.</text>
</comment>
<dbReference type="Proteomes" id="UP001162483">
    <property type="component" value="Unassembled WGS sequence"/>
</dbReference>
<accession>A0ABN9EM85</accession>
<protein>
    <submittedName>
        <fullName evidence="2">Uncharacterized protein</fullName>
    </submittedName>
</protein>
<reference evidence="2" key="1">
    <citation type="submission" date="2023-05" db="EMBL/GenBank/DDBJ databases">
        <authorList>
            <person name="Stuckert A."/>
        </authorList>
    </citation>
    <scope>NUCLEOTIDE SEQUENCE</scope>
</reference>
<keyword evidence="3" id="KW-1185">Reference proteome</keyword>
<evidence type="ECO:0000256" key="1">
    <source>
        <dbReference type="SAM" id="MobiDB-lite"/>
    </source>
</evidence>
<gene>
    <name evidence="2" type="ORF">SPARVUS_LOCUS10162747</name>
</gene>